<accession>A0A2P2NNJ4</accession>
<organism evidence="1">
    <name type="scientific">Rhizophora mucronata</name>
    <name type="common">Asiatic mangrove</name>
    <dbReference type="NCBI Taxonomy" id="61149"/>
    <lineage>
        <taxon>Eukaryota</taxon>
        <taxon>Viridiplantae</taxon>
        <taxon>Streptophyta</taxon>
        <taxon>Embryophyta</taxon>
        <taxon>Tracheophyta</taxon>
        <taxon>Spermatophyta</taxon>
        <taxon>Magnoliopsida</taxon>
        <taxon>eudicotyledons</taxon>
        <taxon>Gunneridae</taxon>
        <taxon>Pentapetalae</taxon>
        <taxon>rosids</taxon>
        <taxon>fabids</taxon>
        <taxon>Malpighiales</taxon>
        <taxon>Rhizophoraceae</taxon>
        <taxon>Rhizophora</taxon>
    </lineage>
</organism>
<reference evidence="1" key="1">
    <citation type="submission" date="2018-02" db="EMBL/GenBank/DDBJ databases">
        <title>Rhizophora mucronata_Transcriptome.</title>
        <authorList>
            <person name="Meera S.P."/>
            <person name="Sreeshan A."/>
            <person name="Augustine A."/>
        </authorList>
    </citation>
    <scope>NUCLEOTIDE SEQUENCE</scope>
    <source>
        <tissue evidence="1">Leaf</tissue>
    </source>
</reference>
<dbReference type="EMBL" id="GGEC01063562">
    <property type="protein sequence ID" value="MBX44046.1"/>
    <property type="molecule type" value="Transcribed_RNA"/>
</dbReference>
<name>A0A2P2NNJ4_RHIMU</name>
<protein>
    <submittedName>
        <fullName evidence="1">Uncharacterized protein</fullName>
    </submittedName>
</protein>
<proteinExistence type="predicted"/>
<evidence type="ECO:0000313" key="1">
    <source>
        <dbReference type="EMBL" id="MBX44046.1"/>
    </source>
</evidence>
<dbReference type="AlphaFoldDB" id="A0A2P2NNJ4"/>
<sequence length="62" mass="6696">MGCWESPYSIRVYPALRWWLVMVSEGTEVRKPTGFGASFGASGASDLCVTGTSGMPTTWCTD</sequence>